<accession>A0A0B6ZFZ0</accession>
<organism evidence="1">
    <name type="scientific">Arion vulgaris</name>
    <dbReference type="NCBI Taxonomy" id="1028688"/>
    <lineage>
        <taxon>Eukaryota</taxon>
        <taxon>Metazoa</taxon>
        <taxon>Spiralia</taxon>
        <taxon>Lophotrochozoa</taxon>
        <taxon>Mollusca</taxon>
        <taxon>Gastropoda</taxon>
        <taxon>Heterobranchia</taxon>
        <taxon>Euthyneura</taxon>
        <taxon>Panpulmonata</taxon>
        <taxon>Eupulmonata</taxon>
        <taxon>Stylommatophora</taxon>
        <taxon>Helicina</taxon>
        <taxon>Arionoidea</taxon>
        <taxon>Arionidae</taxon>
        <taxon>Arion</taxon>
    </lineage>
</organism>
<protein>
    <submittedName>
        <fullName evidence="1">Uncharacterized protein</fullName>
    </submittedName>
</protein>
<proteinExistence type="predicted"/>
<dbReference type="AlphaFoldDB" id="A0A0B6ZFZ0"/>
<sequence length="52" mass="6167">MQHLNAVFDAYPSTFKKLCYLYRLCTFQALENSHCKPEIDQMAMDQPAYYMP</sequence>
<reference evidence="1" key="1">
    <citation type="submission" date="2014-12" db="EMBL/GenBank/DDBJ databases">
        <title>Insight into the proteome of Arion vulgaris.</title>
        <authorList>
            <person name="Aradska J."/>
            <person name="Bulat T."/>
            <person name="Smidak R."/>
            <person name="Sarate P."/>
            <person name="Gangsoo J."/>
            <person name="Sialana F."/>
            <person name="Bilban M."/>
            <person name="Lubec G."/>
        </authorList>
    </citation>
    <scope>NUCLEOTIDE SEQUENCE</scope>
    <source>
        <tissue evidence="1">Skin</tissue>
    </source>
</reference>
<evidence type="ECO:0000313" key="1">
    <source>
        <dbReference type="EMBL" id="CEK66650.1"/>
    </source>
</evidence>
<gene>
    <name evidence="1" type="primary">ORF59646</name>
</gene>
<name>A0A0B6ZFZ0_9EUPU</name>
<dbReference type="EMBL" id="HACG01019785">
    <property type="protein sequence ID" value="CEK66650.1"/>
    <property type="molecule type" value="Transcribed_RNA"/>
</dbReference>